<feature type="binding site" evidence="13">
    <location>
        <position position="196"/>
    </location>
    <ligand>
        <name>[4Fe-4S] cluster</name>
        <dbReference type="ChEBI" id="CHEBI:49883"/>
        <label>2</label>
        <note>4Fe-4S-S-AdoMet</note>
    </ligand>
</feature>
<dbReference type="InterPro" id="IPR007197">
    <property type="entry name" value="rSAM"/>
</dbReference>
<dbReference type="InterPro" id="IPR005839">
    <property type="entry name" value="Methylthiotransferase"/>
</dbReference>
<dbReference type="KEGG" id="pru:PRU_2914"/>
<dbReference type="STRING" id="264731.PRU_2914"/>
<feature type="domain" description="Radical SAM core" evidence="16">
    <location>
        <begin position="175"/>
        <end position="404"/>
    </location>
</feature>
<dbReference type="Proteomes" id="UP000000927">
    <property type="component" value="Chromosome"/>
</dbReference>
<dbReference type="SFLD" id="SFLDG01061">
    <property type="entry name" value="methylthiotransferase"/>
    <property type="match status" value="1"/>
</dbReference>
<dbReference type="GO" id="GO:0005829">
    <property type="term" value="C:cytosol"/>
    <property type="evidence" value="ECO:0007669"/>
    <property type="project" value="TreeGrafter"/>
</dbReference>
<feature type="binding site" evidence="13">
    <location>
        <position position="114"/>
    </location>
    <ligand>
        <name>[4Fe-4S] cluster</name>
        <dbReference type="ChEBI" id="CHEBI:49883"/>
        <label>1</label>
    </ligand>
</feature>
<dbReference type="HAMAP" id="MF_01864">
    <property type="entry name" value="tRNA_metthiotr_MiaB"/>
    <property type="match status" value="1"/>
</dbReference>
<organism evidence="17 18">
    <name type="scientific">Xylanibacter ruminicola (strain ATCC 19189 / DSM 19721 / CIP 105475 / JCM 8958 / 23)</name>
    <name type="common">Prevotella ruminicola</name>
    <dbReference type="NCBI Taxonomy" id="264731"/>
    <lineage>
        <taxon>Bacteria</taxon>
        <taxon>Pseudomonadati</taxon>
        <taxon>Bacteroidota</taxon>
        <taxon>Bacteroidia</taxon>
        <taxon>Bacteroidales</taxon>
        <taxon>Prevotellaceae</taxon>
        <taxon>Xylanibacter</taxon>
    </lineage>
</organism>
<dbReference type="PANTHER" id="PTHR43020">
    <property type="entry name" value="CDK5 REGULATORY SUBUNIT-ASSOCIATED PROTEIN 1"/>
    <property type="match status" value="1"/>
</dbReference>
<dbReference type="InterPro" id="IPR002792">
    <property type="entry name" value="TRAM_dom"/>
</dbReference>
<dbReference type="SUPFAM" id="SSF102114">
    <property type="entry name" value="Radical SAM enzymes"/>
    <property type="match status" value="1"/>
</dbReference>
<evidence type="ECO:0000256" key="9">
    <source>
        <dbReference type="ARBA" id="ARBA00033765"/>
    </source>
</evidence>
<comment type="cofactor">
    <cofactor evidence="13">
        <name>[4Fe-4S] cluster</name>
        <dbReference type="ChEBI" id="CHEBI:49883"/>
    </cofactor>
    <text evidence="13">Binds 2 [4Fe-4S] clusters. One cluster is coordinated with 3 cysteines and an exchangeable S-adenosyl-L-methionine.</text>
</comment>
<evidence type="ECO:0000313" key="17">
    <source>
        <dbReference type="EMBL" id="ADE81282.1"/>
    </source>
</evidence>
<keyword evidence="5 13" id="KW-0949">S-adenosyl-L-methionine</keyword>
<evidence type="ECO:0000313" key="18">
    <source>
        <dbReference type="Proteomes" id="UP000000927"/>
    </source>
</evidence>
<dbReference type="HOGENOM" id="CLU_018697_2_0_10"/>
<name>D5EYX0_XYLR2</name>
<dbReference type="SFLD" id="SFLDF00273">
    <property type="entry name" value="(dimethylallyl)adenosine_tRNA"/>
    <property type="match status" value="1"/>
</dbReference>
<dbReference type="GO" id="GO:0046872">
    <property type="term" value="F:metal ion binding"/>
    <property type="evidence" value="ECO:0007669"/>
    <property type="project" value="UniProtKB-KW"/>
</dbReference>
<evidence type="ECO:0000259" key="14">
    <source>
        <dbReference type="PROSITE" id="PS50926"/>
    </source>
</evidence>
<evidence type="ECO:0000256" key="7">
    <source>
        <dbReference type="ARBA" id="ARBA00023004"/>
    </source>
</evidence>
<evidence type="ECO:0000256" key="4">
    <source>
        <dbReference type="ARBA" id="ARBA00022679"/>
    </source>
</evidence>
<dbReference type="EC" id="2.8.4.3" evidence="9 13"/>
<proteinExistence type="inferred from homology"/>
<evidence type="ECO:0000256" key="5">
    <source>
        <dbReference type="ARBA" id="ARBA00022691"/>
    </source>
</evidence>
<dbReference type="EMBL" id="CP002006">
    <property type="protein sequence ID" value="ADE81282.1"/>
    <property type="molecule type" value="Genomic_DNA"/>
</dbReference>
<evidence type="ECO:0000256" key="2">
    <source>
        <dbReference type="ARBA" id="ARBA00022485"/>
    </source>
</evidence>
<dbReference type="FunFam" id="3.80.30.20:FF:000001">
    <property type="entry name" value="tRNA-2-methylthio-N(6)-dimethylallyladenosine synthase 2"/>
    <property type="match status" value="1"/>
</dbReference>
<dbReference type="AlphaFoldDB" id="D5EYX0"/>
<dbReference type="Pfam" id="PF00919">
    <property type="entry name" value="UPF0004"/>
    <property type="match status" value="1"/>
</dbReference>
<dbReference type="GO" id="GO:0051539">
    <property type="term" value="F:4 iron, 4 sulfur cluster binding"/>
    <property type="evidence" value="ECO:0007669"/>
    <property type="project" value="UniProtKB-UniRule"/>
</dbReference>
<dbReference type="InterPro" id="IPR013848">
    <property type="entry name" value="Methylthiotransferase_N"/>
</dbReference>
<dbReference type="NCBIfam" id="TIGR00089">
    <property type="entry name" value="MiaB/RimO family radical SAM methylthiotransferase"/>
    <property type="match status" value="1"/>
</dbReference>
<dbReference type="FunFam" id="3.40.50.12160:FF:000003">
    <property type="entry name" value="CDK5 regulatory subunit-associated protein 1"/>
    <property type="match status" value="1"/>
</dbReference>
<feature type="binding site" evidence="13">
    <location>
        <position position="73"/>
    </location>
    <ligand>
        <name>[4Fe-4S] cluster</name>
        <dbReference type="ChEBI" id="CHEBI:49883"/>
        <label>1</label>
    </ligand>
</feature>
<keyword evidence="8 13" id="KW-0411">Iron-sulfur</keyword>
<dbReference type="SFLD" id="SFLDG01082">
    <property type="entry name" value="B12-binding_domain_containing"/>
    <property type="match status" value="1"/>
</dbReference>
<comment type="similarity">
    <text evidence="13">Belongs to the methylthiotransferase family. MiaB subfamily.</text>
</comment>
<dbReference type="PROSITE" id="PS51449">
    <property type="entry name" value="MTTASE_N"/>
    <property type="match status" value="1"/>
</dbReference>
<evidence type="ECO:0000259" key="15">
    <source>
        <dbReference type="PROSITE" id="PS51449"/>
    </source>
</evidence>
<comment type="function">
    <text evidence="1 13">Catalyzes the methylthiolation of N6-(dimethylallyl)adenosine (i(6)A), leading to the formation of 2-methylthio-N6-(dimethylallyl)adenosine (ms(2)i(6)A) at position 37 in tRNAs that read codons beginning with uridine.</text>
</comment>
<keyword evidence="4 13" id="KW-0808">Transferase</keyword>
<dbReference type="SFLD" id="SFLDF00413">
    <property type="entry name" value="CDK5RAP1"/>
    <property type="match status" value="1"/>
</dbReference>
<dbReference type="PROSITE" id="PS51918">
    <property type="entry name" value="RADICAL_SAM"/>
    <property type="match status" value="1"/>
</dbReference>
<gene>
    <name evidence="13 17" type="primary">miaB</name>
    <name evidence="17" type="ordered locus">PRU_2914</name>
</gene>
<dbReference type="eggNOG" id="COG0621">
    <property type="taxonomic scope" value="Bacteria"/>
</dbReference>
<dbReference type="InterPro" id="IPR058240">
    <property type="entry name" value="rSAM_sf"/>
</dbReference>
<dbReference type="PROSITE" id="PS50926">
    <property type="entry name" value="TRAM"/>
    <property type="match status" value="1"/>
</dbReference>
<protein>
    <recommendedName>
        <fullName evidence="10 13">tRNA-2-methylthio-N(6)-dimethylallyladenosine synthase</fullName>
        <ecNumber evidence="9 13">2.8.4.3</ecNumber>
    </recommendedName>
    <alternativeName>
        <fullName evidence="12 13">(Dimethylallyl)adenosine tRNA methylthiotransferase MiaB</fullName>
    </alternativeName>
    <alternativeName>
        <fullName evidence="11 13">tRNA-i(6)A37 methylthiotransferase</fullName>
    </alternativeName>
</protein>
<evidence type="ECO:0000256" key="11">
    <source>
        <dbReference type="ARBA" id="ARBA00080698"/>
    </source>
</evidence>
<dbReference type="NCBIfam" id="TIGR01574">
    <property type="entry name" value="miaB-methiolase"/>
    <property type="match status" value="1"/>
</dbReference>
<evidence type="ECO:0000256" key="6">
    <source>
        <dbReference type="ARBA" id="ARBA00022723"/>
    </source>
</evidence>
<feature type="binding site" evidence="13">
    <location>
        <position position="189"/>
    </location>
    <ligand>
        <name>[4Fe-4S] cluster</name>
        <dbReference type="ChEBI" id="CHEBI:49883"/>
        <label>2</label>
        <note>4Fe-4S-S-AdoMet</note>
    </ligand>
</feature>
<keyword evidence="13" id="KW-0819">tRNA processing</keyword>
<dbReference type="CDD" id="cd01335">
    <property type="entry name" value="Radical_SAM"/>
    <property type="match status" value="1"/>
</dbReference>
<sequence>MCMHLMCSRRLTVYRYLLFNLFILCMMKKLYIETYGCQMNVADSEVVASVMQMAGYETTETIDEADAVFLNTCSVRDNAEQKIYHRLEALDAERRRRLKSNPEAPKMILGVLGCMAERAQRDLLDNHFADLVAGPDAYLSLPDLIAQAELGHKAMNTELSTSETYKDVVPQRIGIGHKIGGFVSIMRGCNNFCHYCIVPYTRGRERSRDVESILREVRDLRDKGFKEVTLLGQNVNSYKFEDTDFPTLLRRVAEEVPTMRVRFTTSHPKDMSDETLKVIAEVPNVCKHIHLPVQSGSDRILKLMNRKYTREWYMDRVHAIRRIIPDCGLSTDIFVGYHSETEEDHQLSLDLMREVGYDSAFMFKYSERPGTYASKHLPDDVPEEEKIRRLNELIALQTEMSAIQNKKDEGKEFDVLVEGFSKRSREQLCGRTEQNKMVVFDKGTHHIGETVRVRITGSTSATLLGEAIVK</sequence>
<dbReference type="InterPro" id="IPR023404">
    <property type="entry name" value="rSAM_horseshoe"/>
</dbReference>
<dbReference type="Pfam" id="PF01938">
    <property type="entry name" value="TRAM"/>
    <property type="match status" value="1"/>
</dbReference>
<feature type="domain" description="MTTase N-terminal" evidence="15">
    <location>
        <begin position="28"/>
        <end position="150"/>
    </location>
</feature>
<dbReference type="InterPro" id="IPR038135">
    <property type="entry name" value="Methylthiotransferase_N_sf"/>
</dbReference>
<dbReference type="PANTHER" id="PTHR43020:SF2">
    <property type="entry name" value="MITOCHONDRIAL TRNA METHYLTHIOTRANSFERASE CDK5RAP1"/>
    <property type="match status" value="1"/>
</dbReference>
<feature type="binding site" evidence="13">
    <location>
        <position position="37"/>
    </location>
    <ligand>
        <name>[4Fe-4S] cluster</name>
        <dbReference type="ChEBI" id="CHEBI:49883"/>
        <label>1</label>
    </ligand>
</feature>
<evidence type="ECO:0000256" key="12">
    <source>
        <dbReference type="ARBA" id="ARBA00081141"/>
    </source>
</evidence>
<dbReference type="Pfam" id="PF04055">
    <property type="entry name" value="Radical_SAM"/>
    <property type="match status" value="1"/>
</dbReference>
<evidence type="ECO:0000256" key="3">
    <source>
        <dbReference type="ARBA" id="ARBA00022490"/>
    </source>
</evidence>
<evidence type="ECO:0000256" key="8">
    <source>
        <dbReference type="ARBA" id="ARBA00023014"/>
    </source>
</evidence>
<feature type="binding site" evidence="13">
    <location>
        <position position="193"/>
    </location>
    <ligand>
        <name>[4Fe-4S] cluster</name>
        <dbReference type="ChEBI" id="CHEBI:49883"/>
        <label>2</label>
        <note>4Fe-4S-S-AdoMet</note>
    </ligand>
</feature>
<evidence type="ECO:0000259" key="16">
    <source>
        <dbReference type="PROSITE" id="PS51918"/>
    </source>
</evidence>
<keyword evidence="3 13" id="KW-0963">Cytoplasm</keyword>
<dbReference type="InterPro" id="IPR006463">
    <property type="entry name" value="MiaB_methiolase"/>
</dbReference>
<comment type="catalytic activity">
    <reaction evidence="13">
        <text>N(6)-dimethylallyladenosine(37) in tRNA + (sulfur carrier)-SH + AH2 + 2 S-adenosyl-L-methionine = 2-methylsulfanyl-N(6)-dimethylallyladenosine(37) in tRNA + (sulfur carrier)-H + 5'-deoxyadenosine + L-methionine + A + S-adenosyl-L-homocysteine + 2 H(+)</text>
        <dbReference type="Rhea" id="RHEA:37067"/>
        <dbReference type="Rhea" id="RHEA-COMP:10375"/>
        <dbReference type="Rhea" id="RHEA-COMP:10376"/>
        <dbReference type="Rhea" id="RHEA-COMP:14737"/>
        <dbReference type="Rhea" id="RHEA-COMP:14739"/>
        <dbReference type="ChEBI" id="CHEBI:13193"/>
        <dbReference type="ChEBI" id="CHEBI:15378"/>
        <dbReference type="ChEBI" id="CHEBI:17319"/>
        <dbReference type="ChEBI" id="CHEBI:17499"/>
        <dbReference type="ChEBI" id="CHEBI:29917"/>
        <dbReference type="ChEBI" id="CHEBI:57844"/>
        <dbReference type="ChEBI" id="CHEBI:57856"/>
        <dbReference type="ChEBI" id="CHEBI:59789"/>
        <dbReference type="ChEBI" id="CHEBI:64428"/>
        <dbReference type="ChEBI" id="CHEBI:74415"/>
        <dbReference type="ChEBI" id="CHEBI:74417"/>
        <dbReference type="EC" id="2.8.4.3"/>
    </reaction>
</comment>
<dbReference type="InterPro" id="IPR006638">
    <property type="entry name" value="Elp3/MiaA/NifB-like_rSAM"/>
</dbReference>
<keyword evidence="7 13" id="KW-0408">Iron</keyword>
<evidence type="ECO:0000256" key="1">
    <source>
        <dbReference type="ARBA" id="ARBA00003234"/>
    </source>
</evidence>
<reference evidence="17 18" key="1">
    <citation type="journal article" date="2010" name="Microb. Ecol.">
        <title>Comparative genome analysis of Prevotella ruminicola and Prevotella bryantii: insights into their environmental niche.</title>
        <authorList>
            <consortium name="North American Consortium for Rumen Bacteria"/>
            <person name="Purushe J."/>
            <person name="Fouts D.E."/>
            <person name="Morrison M."/>
            <person name="White B.A."/>
            <person name="Mackie R.I."/>
            <person name="Coutinho P.M."/>
            <person name="Henrissat B."/>
            <person name="Nelson K.E."/>
        </authorList>
    </citation>
    <scope>NUCLEOTIDE SEQUENCE [LARGE SCALE GENOMIC DNA]</scope>
    <source>
        <strain evidence="18">ATCC 19189 / JCM 8958 / 23</strain>
    </source>
</reference>
<keyword evidence="18" id="KW-1185">Reference proteome</keyword>
<dbReference type="SFLD" id="SFLDS00029">
    <property type="entry name" value="Radical_SAM"/>
    <property type="match status" value="1"/>
</dbReference>
<dbReference type="GO" id="GO:0035597">
    <property type="term" value="F:tRNA-2-methylthio-N(6)-dimethylallyladenosine(37) synthase activity"/>
    <property type="evidence" value="ECO:0007669"/>
    <property type="project" value="UniProtKB-EC"/>
</dbReference>
<accession>D5EYX0</accession>
<feature type="domain" description="TRAM" evidence="14">
    <location>
        <begin position="406"/>
        <end position="469"/>
    </location>
</feature>
<dbReference type="Gene3D" id="3.80.30.20">
    <property type="entry name" value="tm_1862 like domain"/>
    <property type="match status" value="1"/>
</dbReference>
<evidence type="ECO:0000256" key="13">
    <source>
        <dbReference type="HAMAP-Rule" id="MF_01864"/>
    </source>
</evidence>
<comment type="subunit">
    <text evidence="13">Monomer.</text>
</comment>
<dbReference type="Gene3D" id="3.40.50.12160">
    <property type="entry name" value="Methylthiotransferase, N-terminal domain"/>
    <property type="match status" value="1"/>
</dbReference>
<dbReference type="SMART" id="SM00729">
    <property type="entry name" value="Elp3"/>
    <property type="match status" value="1"/>
</dbReference>
<comment type="subcellular location">
    <subcellularLocation>
        <location evidence="13">Cytoplasm</location>
    </subcellularLocation>
</comment>
<keyword evidence="2 13" id="KW-0004">4Fe-4S</keyword>
<evidence type="ECO:0000256" key="10">
    <source>
        <dbReference type="ARBA" id="ARBA00068570"/>
    </source>
</evidence>
<keyword evidence="6 13" id="KW-0479">Metal-binding</keyword>